<comment type="caution">
    <text evidence="2">The sequence shown here is derived from an EMBL/GenBank/DDBJ whole genome shotgun (WGS) entry which is preliminary data.</text>
</comment>
<keyword evidence="1" id="KW-0472">Membrane</keyword>
<keyword evidence="3" id="KW-1185">Reference proteome</keyword>
<organism evidence="2 3">
    <name type="scientific">Pristionchus fissidentatus</name>
    <dbReference type="NCBI Taxonomy" id="1538716"/>
    <lineage>
        <taxon>Eukaryota</taxon>
        <taxon>Metazoa</taxon>
        <taxon>Ecdysozoa</taxon>
        <taxon>Nematoda</taxon>
        <taxon>Chromadorea</taxon>
        <taxon>Rhabditida</taxon>
        <taxon>Rhabditina</taxon>
        <taxon>Diplogasteromorpha</taxon>
        <taxon>Diplogasteroidea</taxon>
        <taxon>Neodiplogasteridae</taxon>
        <taxon>Pristionchus</taxon>
    </lineage>
</organism>
<evidence type="ECO:0000313" key="3">
    <source>
        <dbReference type="Proteomes" id="UP001432322"/>
    </source>
</evidence>
<evidence type="ECO:0000313" key="2">
    <source>
        <dbReference type="EMBL" id="GMT22255.1"/>
    </source>
</evidence>
<evidence type="ECO:0008006" key="4">
    <source>
        <dbReference type="Google" id="ProtNLM"/>
    </source>
</evidence>
<sequence>MYARIFDLLHTDGLIVEHAMVIWAKHAAWVMDTVLLLLMIIERYYAIKNNETYDESSSELPARIISIVFVIFVIIGSLTAGMSIGMYPRKYYIAGMLILALFVLFSYVISLPIISAQAKRVERRRFELNQSNYIN</sequence>
<protein>
    <recommendedName>
        <fullName evidence="4">G protein-coupled receptor</fullName>
    </recommendedName>
</protein>
<feature type="non-terminal residue" evidence="2">
    <location>
        <position position="135"/>
    </location>
</feature>
<reference evidence="2" key="1">
    <citation type="submission" date="2023-10" db="EMBL/GenBank/DDBJ databases">
        <title>Genome assembly of Pristionchus species.</title>
        <authorList>
            <person name="Yoshida K."/>
            <person name="Sommer R.J."/>
        </authorList>
    </citation>
    <scope>NUCLEOTIDE SEQUENCE</scope>
    <source>
        <strain evidence="2">RS5133</strain>
    </source>
</reference>
<gene>
    <name evidence="2" type="ORF">PFISCL1PPCAC_13552</name>
</gene>
<keyword evidence="1" id="KW-1133">Transmembrane helix</keyword>
<dbReference type="EMBL" id="BTSY01000004">
    <property type="protein sequence ID" value="GMT22255.1"/>
    <property type="molecule type" value="Genomic_DNA"/>
</dbReference>
<dbReference type="Proteomes" id="UP001432322">
    <property type="component" value="Unassembled WGS sequence"/>
</dbReference>
<proteinExistence type="predicted"/>
<feature type="transmembrane region" description="Helical" evidence="1">
    <location>
        <begin position="20"/>
        <end position="41"/>
    </location>
</feature>
<evidence type="ECO:0000256" key="1">
    <source>
        <dbReference type="SAM" id="Phobius"/>
    </source>
</evidence>
<dbReference type="AlphaFoldDB" id="A0AAV5VUP4"/>
<feature type="transmembrane region" description="Helical" evidence="1">
    <location>
        <begin position="62"/>
        <end position="85"/>
    </location>
</feature>
<accession>A0AAV5VUP4</accession>
<feature type="transmembrane region" description="Helical" evidence="1">
    <location>
        <begin position="91"/>
        <end position="114"/>
    </location>
</feature>
<keyword evidence="1" id="KW-0812">Transmembrane</keyword>
<name>A0AAV5VUP4_9BILA</name>